<comment type="subcellular location">
    <subcellularLocation>
        <location evidence="1">Membrane</location>
        <topology evidence="1">Multi-pass membrane protein</topology>
    </subcellularLocation>
</comment>
<evidence type="ECO:0000256" key="6">
    <source>
        <dbReference type="SAM" id="Phobius"/>
    </source>
</evidence>
<dbReference type="InterPro" id="IPR004853">
    <property type="entry name" value="Sugar_P_trans_dom"/>
</dbReference>
<keyword evidence="9" id="KW-1185">Reference proteome</keyword>
<evidence type="ECO:0000256" key="5">
    <source>
        <dbReference type="SAM" id="MobiDB-lite"/>
    </source>
</evidence>
<feature type="domain" description="Sugar phosphate transporter" evidence="7">
    <location>
        <begin position="10"/>
        <end position="165"/>
    </location>
</feature>
<feature type="transmembrane region" description="Helical" evidence="6">
    <location>
        <begin position="112"/>
        <end position="132"/>
    </location>
</feature>
<keyword evidence="2 6" id="KW-0812">Transmembrane</keyword>
<proteinExistence type="predicted"/>
<keyword evidence="4 6" id="KW-0472">Membrane</keyword>
<organism evidence="8 9">
    <name type="scientific">Sungouiella intermedia</name>
    <dbReference type="NCBI Taxonomy" id="45354"/>
    <lineage>
        <taxon>Eukaryota</taxon>
        <taxon>Fungi</taxon>
        <taxon>Dikarya</taxon>
        <taxon>Ascomycota</taxon>
        <taxon>Saccharomycotina</taxon>
        <taxon>Pichiomycetes</taxon>
        <taxon>Metschnikowiaceae</taxon>
        <taxon>Sungouiella</taxon>
    </lineage>
</organism>
<evidence type="ECO:0000313" key="9">
    <source>
        <dbReference type="Proteomes" id="UP000182334"/>
    </source>
</evidence>
<feature type="domain" description="Sugar phosphate transporter" evidence="7">
    <location>
        <begin position="356"/>
        <end position="451"/>
    </location>
</feature>
<feature type="transmembrane region" description="Helical" evidence="6">
    <location>
        <begin position="185"/>
        <end position="205"/>
    </location>
</feature>
<gene>
    <name evidence="8" type="ORF">SAMEA4029010_CIC11G00000001810</name>
</gene>
<dbReference type="Pfam" id="PF03151">
    <property type="entry name" value="TPT"/>
    <property type="match status" value="2"/>
</dbReference>
<feature type="transmembrane region" description="Helical" evidence="6">
    <location>
        <begin position="353"/>
        <end position="373"/>
    </location>
</feature>
<feature type="transmembrane region" description="Helical" evidence="6">
    <location>
        <begin position="144"/>
        <end position="165"/>
    </location>
</feature>
<protein>
    <submittedName>
        <fullName evidence="8">CIC11C00000001810</fullName>
    </submittedName>
</protein>
<feature type="region of interest" description="Disordered" evidence="5">
    <location>
        <begin position="223"/>
        <end position="250"/>
    </location>
</feature>
<dbReference type="Proteomes" id="UP000182334">
    <property type="component" value="Chromosome I"/>
</dbReference>
<accession>A0A1L0BAC0</accession>
<dbReference type="OrthoDB" id="1588579at2759"/>
<evidence type="ECO:0000256" key="4">
    <source>
        <dbReference type="ARBA" id="ARBA00023136"/>
    </source>
</evidence>
<sequence length="500" mass="55787">MSVLPPISLRTLLLCLAWYLVLSFTSQITKVILDKFTYPFFLSQAQFFIGTLLSYAFITLVQQYPDIRDSFSPGVVPKDANKSIFNRNVLFKVMPLGIMQFIGKYFSLSATLIVPVATVASVKSLSPLLIVGGYRVFYRVRFPVVTYLLLTPLLAGVILMIMVDAEVKLPDLTNPLFLPKLDEEHVRGLTYCIVSAIIMACQHIYGKELLTWNKQVINNPASLVLNTDPSRPPTPGPGKGTSPHFAPSTNTSTRGLLPLSIAKHFTQRRDSVRLPYSVLDLRLDELHKHQHPQYQHLPLPQPVAVPQSFPLPHLLPYPQATQQYFKEVQEAKSVTNPLVQFAPSHGTTKPEKFTVIFFISFIGFCFSFLGFLFKEAGGLLASIQDPTLFHGSIRDKKDVFLVALLILMDALSHFVQTVLAFILLGSIPALSYSIASMLKRIVIILVSILLVVDTSASLEGNSDKWFGRISSQQIKGLGLIAVGLYCYDRWGSRSLKENRT</sequence>
<dbReference type="EMBL" id="LT635756">
    <property type="protein sequence ID" value="SGZ46458.1"/>
    <property type="molecule type" value="Genomic_DNA"/>
</dbReference>
<name>A0A1L0BAC0_9ASCO</name>
<evidence type="ECO:0000256" key="1">
    <source>
        <dbReference type="ARBA" id="ARBA00004141"/>
    </source>
</evidence>
<feature type="transmembrane region" description="Helical" evidence="6">
    <location>
        <begin position="399"/>
        <end position="425"/>
    </location>
</feature>
<feature type="transmembrane region" description="Helical" evidence="6">
    <location>
        <begin position="89"/>
        <end position="106"/>
    </location>
</feature>
<dbReference type="AlphaFoldDB" id="A0A1L0BAC0"/>
<evidence type="ECO:0000256" key="3">
    <source>
        <dbReference type="ARBA" id="ARBA00022989"/>
    </source>
</evidence>
<evidence type="ECO:0000313" key="8">
    <source>
        <dbReference type="EMBL" id="SGZ46458.1"/>
    </source>
</evidence>
<dbReference type="GO" id="GO:0016020">
    <property type="term" value="C:membrane"/>
    <property type="evidence" value="ECO:0007669"/>
    <property type="project" value="UniProtKB-SubCell"/>
</dbReference>
<dbReference type="PANTHER" id="PTHR11132">
    <property type="entry name" value="SOLUTE CARRIER FAMILY 35"/>
    <property type="match status" value="1"/>
</dbReference>
<feature type="transmembrane region" description="Helical" evidence="6">
    <location>
        <begin position="437"/>
        <end position="458"/>
    </location>
</feature>
<evidence type="ECO:0000256" key="2">
    <source>
        <dbReference type="ARBA" id="ARBA00022692"/>
    </source>
</evidence>
<dbReference type="InterPro" id="IPR050186">
    <property type="entry name" value="TPT_transporter"/>
</dbReference>
<reference evidence="8 9" key="1">
    <citation type="submission" date="2016-10" db="EMBL/GenBank/DDBJ databases">
        <authorList>
            <person name="de Groot N.N."/>
        </authorList>
    </citation>
    <scope>NUCLEOTIDE SEQUENCE [LARGE SCALE GENOMIC DNA]</scope>
    <source>
        <strain evidence="8 9">CBS 141442</strain>
    </source>
</reference>
<evidence type="ECO:0000259" key="7">
    <source>
        <dbReference type="Pfam" id="PF03151"/>
    </source>
</evidence>
<feature type="transmembrane region" description="Helical" evidence="6">
    <location>
        <begin position="36"/>
        <end position="58"/>
    </location>
</feature>
<keyword evidence="3 6" id="KW-1133">Transmembrane helix</keyword>